<reference evidence="2 3" key="1">
    <citation type="journal article" date="2016" name="Biotechnol. Bioeng.">
        <title>Traits of selected Clostridium strains for syngas fermentation to ethanol.</title>
        <authorList>
            <person name="Martin M.E."/>
            <person name="Richter H."/>
            <person name="Saha S."/>
            <person name="Angenent L.T."/>
        </authorList>
    </citation>
    <scope>NUCLEOTIDE SEQUENCE [LARGE SCALE GENOMIC DNA]</scope>
    <source>
        <strain evidence="2 3">PETC</strain>
    </source>
</reference>
<accession>A0ABX2TYL2</accession>
<dbReference type="InterPro" id="IPR001173">
    <property type="entry name" value="Glyco_trans_2-like"/>
</dbReference>
<keyword evidence="3" id="KW-1185">Reference proteome</keyword>
<keyword evidence="2" id="KW-0808">Transferase</keyword>
<dbReference type="GO" id="GO:0016740">
    <property type="term" value="F:transferase activity"/>
    <property type="evidence" value="ECO:0007669"/>
    <property type="project" value="UniProtKB-KW"/>
</dbReference>
<comment type="caution">
    <text evidence="2">The sequence shown here is derived from an EMBL/GenBank/DDBJ whole genome shotgun (WGS) entry which is preliminary data.</text>
</comment>
<dbReference type="Gene3D" id="3.90.550.10">
    <property type="entry name" value="Spore Coat Polysaccharide Biosynthesis Protein SpsA, Chain A"/>
    <property type="match status" value="1"/>
</dbReference>
<dbReference type="SUPFAM" id="SSF53448">
    <property type="entry name" value="Nucleotide-diphospho-sugar transferases"/>
    <property type="match status" value="1"/>
</dbReference>
<organism evidence="2 3">
    <name type="scientific">Clostridium ljungdahlii (strain ATCC 55383 / DSM 13528 / PETC)</name>
    <dbReference type="NCBI Taxonomy" id="748727"/>
    <lineage>
        <taxon>Bacteria</taxon>
        <taxon>Bacillati</taxon>
        <taxon>Bacillota</taxon>
        <taxon>Clostridia</taxon>
        <taxon>Eubacteriales</taxon>
        <taxon>Clostridiaceae</taxon>
        <taxon>Clostridium</taxon>
    </lineage>
</organism>
<evidence type="ECO:0000259" key="1">
    <source>
        <dbReference type="Pfam" id="PF00535"/>
    </source>
</evidence>
<name>A0ABX2TYL2_CLOLD</name>
<dbReference type="EMBL" id="LITS01000002">
    <property type="protein sequence ID" value="OAA89225.1"/>
    <property type="molecule type" value="Genomic_DNA"/>
</dbReference>
<gene>
    <name evidence="2" type="ORF">WX45_02467</name>
</gene>
<evidence type="ECO:0000313" key="2">
    <source>
        <dbReference type="EMBL" id="OAA89225.1"/>
    </source>
</evidence>
<sequence>MIKQMLLLKHFKKINFEIIYKKGGYDNMKISSNTLVLNEKGYIDGLIKNLIDAKIDEIIFLDGGSTDGTYEKLLMYEKIYPQIVLVKWNQPISSQYRQGWREKDRRNLMLGISTGDYILFIDADERIDINIKKVVSLIDVDGIITYTYHFWRSNKTVRVNNINDMVWSNQAQLRIIKRNDLVKFNTVDKNGLHCYLQKKG</sequence>
<dbReference type="Pfam" id="PF00535">
    <property type="entry name" value="Glycos_transf_2"/>
    <property type="match status" value="1"/>
</dbReference>
<dbReference type="InterPro" id="IPR029044">
    <property type="entry name" value="Nucleotide-diphossugar_trans"/>
</dbReference>
<protein>
    <submittedName>
        <fullName evidence="2">Glycosyl transferase</fullName>
    </submittedName>
</protein>
<dbReference type="Proteomes" id="UP000077020">
    <property type="component" value="Unassembled WGS sequence"/>
</dbReference>
<feature type="domain" description="Glycosyltransferase 2-like" evidence="1">
    <location>
        <begin position="36"/>
        <end position="165"/>
    </location>
</feature>
<proteinExistence type="predicted"/>
<evidence type="ECO:0000313" key="3">
    <source>
        <dbReference type="Proteomes" id="UP000077020"/>
    </source>
</evidence>